<comment type="similarity">
    <text evidence="2">Belongs to the isochorismate synthase family.</text>
</comment>
<comment type="caution">
    <text evidence="7">The sequence shown here is derived from an EMBL/GenBank/DDBJ whole genome shotgun (WGS) entry which is preliminary data.</text>
</comment>
<keyword evidence="4" id="KW-0413">Isomerase</keyword>
<evidence type="ECO:0000256" key="5">
    <source>
        <dbReference type="ARBA" id="ARBA00041564"/>
    </source>
</evidence>
<name>A0A4R7F4X6_9FLAO</name>
<gene>
    <name evidence="7" type="ORF">C8P70_103133</name>
</gene>
<dbReference type="PANTHER" id="PTHR42839:SF2">
    <property type="entry name" value="ISOCHORISMATE SYNTHASE ENTC"/>
    <property type="match status" value="1"/>
</dbReference>
<protein>
    <recommendedName>
        <fullName evidence="3">isochorismate synthase</fullName>
        <ecNumber evidence="3">5.4.4.2</ecNumber>
    </recommendedName>
    <alternativeName>
        <fullName evidence="5">Isochorismate mutase</fullName>
    </alternativeName>
</protein>
<dbReference type="AlphaFoldDB" id="A0A4R7F4X6"/>
<dbReference type="NCBIfam" id="TIGR00543">
    <property type="entry name" value="isochor_syn"/>
    <property type="match status" value="1"/>
</dbReference>
<dbReference type="Proteomes" id="UP000295215">
    <property type="component" value="Unassembled WGS sequence"/>
</dbReference>
<dbReference type="InterPro" id="IPR004561">
    <property type="entry name" value="IsoChor_synthase"/>
</dbReference>
<evidence type="ECO:0000256" key="3">
    <source>
        <dbReference type="ARBA" id="ARBA00012824"/>
    </source>
</evidence>
<dbReference type="OrthoDB" id="9806579at2"/>
<accession>A0A4R7F4X6</accession>
<dbReference type="EMBL" id="SOAG01000003">
    <property type="protein sequence ID" value="TDS65107.1"/>
    <property type="molecule type" value="Genomic_DNA"/>
</dbReference>
<dbReference type="Pfam" id="PF00425">
    <property type="entry name" value="Chorismate_bind"/>
    <property type="match status" value="1"/>
</dbReference>
<proteinExistence type="inferred from homology"/>
<evidence type="ECO:0000259" key="6">
    <source>
        <dbReference type="Pfam" id="PF00425"/>
    </source>
</evidence>
<evidence type="ECO:0000313" key="8">
    <source>
        <dbReference type="Proteomes" id="UP000295215"/>
    </source>
</evidence>
<comment type="catalytic activity">
    <reaction evidence="1">
        <text>chorismate = isochorismate</text>
        <dbReference type="Rhea" id="RHEA:18985"/>
        <dbReference type="ChEBI" id="CHEBI:29748"/>
        <dbReference type="ChEBI" id="CHEBI:29780"/>
        <dbReference type="EC" id="5.4.4.2"/>
    </reaction>
</comment>
<feature type="domain" description="Chorismate-utilising enzyme C-terminal" evidence="6">
    <location>
        <begin position="94"/>
        <end position="343"/>
    </location>
</feature>
<dbReference type="InterPro" id="IPR005801">
    <property type="entry name" value="ADC_synthase"/>
</dbReference>
<dbReference type="RefSeq" id="WP_133711711.1">
    <property type="nucleotide sequence ID" value="NZ_SOAG01000003.1"/>
</dbReference>
<dbReference type="EC" id="5.4.4.2" evidence="3"/>
<evidence type="ECO:0000256" key="4">
    <source>
        <dbReference type="ARBA" id="ARBA00023235"/>
    </source>
</evidence>
<evidence type="ECO:0000256" key="1">
    <source>
        <dbReference type="ARBA" id="ARBA00000799"/>
    </source>
</evidence>
<dbReference type="Gene3D" id="3.60.120.10">
    <property type="entry name" value="Anthranilate synthase"/>
    <property type="match status" value="1"/>
</dbReference>
<dbReference type="PANTHER" id="PTHR42839">
    <property type="entry name" value="ISOCHORISMATE SYNTHASE ENTC"/>
    <property type="match status" value="1"/>
</dbReference>
<organism evidence="7 8">
    <name type="scientific">Myroides indicus</name>
    <dbReference type="NCBI Taxonomy" id="1323422"/>
    <lineage>
        <taxon>Bacteria</taxon>
        <taxon>Pseudomonadati</taxon>
        <taxon>Bacteroidota</taxon>
        <taxon>Flavobacteriia</taxon>
        <taxon>Flavobacteriales</taxon>
        <taxon>Flavobacteriaceae</taxon>
        <taxon>Myroides</taxon>
    </lineage>
</organism>
<dbReference type="GO" id="GO:0008909">
    <property type="term" value="F:isochorismate synthase activity"/>
    <property type="evidence" value="ECO:0007669"/>
    <property type="project" value="UniProtKB-EC"/>
</dbReference>
<evidence type="ECO:0000256" key="2">
    <source>
        <dbReference type="ARBA" id="ARBA00005297"/>
    </source>
</evidence>
<dbReference type="InterPro" id="IPR015890">
    <property type="entry name" value="Chorismate_C"/>
</dbReference>
<keyword evidence="8" id="KW-1185">Reference proteome</keyword>
<evidence type="ECO:0000313" key="7">
    <source>
        <dbReference type="EMBL" id="TDS65107.1"/>
    </source>
</evidence>
<dbReference type="SUPFAM" id="SSF56322">
    <property type="entry name" value="ADC synthase"/>
    <property type="match status" value="1"/>
</dbReference>
<sequence>MRVFKHLVHFYNVRKPFAVYRKSNSDTIVGIFQNSTKLYLLEDFTEQGFVLAPFCEGKQIYIPLKESTVLIEKVLQEEQELSELSLHNNDLEAKAQFEQLVKKCITAINSGLFAKVVPSRKETLNAPINNIVSIFKKLIKTYPTAFCSVFYHPEIGLWMGATPERLLQIKGEKLYTMALAGTQLTHDMPIVEWGSKEKEEQQFVTDFIVQTLQPFADKIWTSQPYTKKAAKVMHICTDIEVVLSTYNFKSIIKALHPTPAVCGMPKEIALDFLIQKEGYDRKYYAGYLGELNCNVEQNTNDESDLYVNLRCMEIEENNINIYVGCGVTKDSNPESEFIETVNKSSTMKQILNN</sequence>
<reference evidence="7 8" key="1">
    <citation type="submission" date="2019-03" db="EMBL/GenBank/DDBJ databases">
        <title>Genomic Encyclopedia of Archaeal and Bacterial Type Strains, Phase II (KMG-II): from individual species to whole genera.</title>
        <authorList>
            <person name="Goeker M."/>
        </authorList>
    </citation>
    <scope>NUCLEOTIDE SEQUENCE [LARGE SCALE GENOMIC DNA]</scope>
    <source>
        <strain evidence="7 8">DSM 28213</strain>
    </source>
</reference>